<gene>
    <name evidence="13" type="ordered locus">MTR_7g094290</name>
</gene>
<evidence type="ECO:0000256" key="4">
    <source>
        <dbReference type="ARBA" id="ARBA00022679"/>
    </source>
</evidence>
<keyword evidence="4" id="KW-0808">Transferase</keyword>
<dbReference type="GO" id="GO:0008270">
    <property type="term" value="F:zinc ion binding"/>
    <property type="evidence" value="ECO:0007669"/>
    <property type="project" value="UniProtKB-KW"/>
</dbReference>
<accession>A0A072U1Y4</accession>
<reference evidence="13 15" key="2">
    <citation type="journal article" date="2014" name="BMC Genomics">
        <title>An improved genome release (version Mt4.0) for the model legume Medicago truncatula.</title>
        <authorList>
            <person name="Tang H."/>
            <person name="Krishnakumar V."/>
            <person name="Bidwell S."/>
            <person name="Rosen B."/>
            <person name="Chan A."/>
            <person name="Zhou S."/>
            <person name="Gentzbittel L."/>
            <person name="Childs K.L."/>
            <person name="Yandell M."/>
            <person name="Gundlach H."/>
            <person name="Mayer K.F."/>
            <person name="Schwartz D.C."/>
            <person name="Town C.D."/>
        </authorList>
    </citation>
    <scope>GENOME REANNOTATION</scope>
    <source>
        <strain evidence="13">A17</strain>
        <strain evidence="14 15">cv. Jemalong A17</strain>
    </source>
</reference>
<dbReference type="STRING" id="3880.A0A072U1Y4"/>
<dbReference type="EC" id="2.3.2.27" evidence="3"/>
<evidence type="ECO:0000313" key="14">
    <source>
        <dbReference type="EnsemblPlants" id="KEH23707"/>
    </source>
</evidence>
<keyword evidence="11" id="KW-0472">Membrane</keyword>
<protein>
    <recommendedName>
        <fullName evidence="3">RING-type E3 ubiquitin transferase</fullName>
        <ecNumber evidence="3">2.3.2.27</ecNumber>
    </recommendedName>
</protein>
<keyword evidence="8" id="KW-0833">Ubl conjugation pathway</keyword>
<evidence type="ECO:0000256" key="5">
    <source>
        <dbReference type="ARBA" id="ARBA00022692"/>
    </source>
</evidence>
<evidence type="ECO:0000256" key="9">
    <source>
        <dbReference type="ARBA" id="ARBA00022833"/>
    </source>
</evidence>
<keyword evidence="9" id="KW-0862">Zinc</keyword>
<dbReference type="Proteomes" id="UP000002051">
    <property type="component" value="Unassembled WGS sequence"/>
</dbReference>
<reference evidence="13 15" key="1">
    <citation type="journal article" date="2011" name="Nature">
        <title>The Medicago genome provides insight into the evolution of rhizobial symbioses.</title>
        <authorList>
            <person name="Young N.D."/>
            <person name="Debelle F."/>
            <person name="Oldroyd G.E."/>
            <person name="Geurts R."/>
            <person name="Cannon S.B."/>
            <person name="Udvardi M.K."/>
            <person name="Benedito V.A."/>
            <person name="Mayer K.F."/>
            <person name="Gouzy J."/>
            <person name="Schoof H."/>
            <person name="Van de Peer Y."/>
            <person name="Proost S."/>
            <person name="Cook D.R."/>
            <person name="Meyers B.C."/>
            <person name="Spannagl M."/>
            <person name="Cheung F."/>
            <person name="De Mita S."/>
            <person name="Krishnakumar V."/>
            <person name="Gundlach H."/>
            <person name="Zhou S."/>
            <person name="Mudge J."/>
            <person name="Bharti A.K."/>
            <person name="Murray J.D."/>
            <person name="Naoumkina M.A."/>
            <person name="Rosen B."/>
            <person name="Silverstein K.A."/>
            <person name="Tang H."/>
            <person name="Rombauts S."/>
            <person name="Zhao P.X."/>
            <person name="Zhou P."/>
            <person name="Barbe V."/>
            <person name="Bardou P."/>
            <person name="Bechner M."/>
            <person name="Bellec A."/>
            <person name="Berger A."/>
            <person name="Berges H."/>
            <person name="Bidwell S."/>
            <person name="Bisseling T."/>
            <person name="Choisne N."/>
            <person name="Couloux A."/>
            <person name="Denny R."/>
            <person name="Deshpande S."/>
            <person name="Dai X."/>
            <person name="Doyle J.J."/>
            <person name="Dudez A.M."/>
            <person name="Farmer A.D."/>
            <person name="Fouteau S."/>
            <person name="Franken C."/>
            <person name="Gibelin C."/>
            <person name="Gish J."/>
            <person name="Goldstein S."/>
            <person name="Gonzalez A.J."/>
            <person name="Green P.J."/>
            <person name="Hallab A."/>
            <person name="Hartog M."/>
            <person name="Hua A."/>
            <person name="Humphray S.J."/>
            <person name="Jeong D.H."/>
            <person name="Jing Y."/>
            <person name="Jocker A."/>
            <person name="Kenton S.M."/>
            <person name="Kim D.J."/>
            <person name="Klee K."/>
            <person name="Lai H."/>
            <person name="Lang C."/>
            <person name="Lin S."/>
            <person name="Macmil S.L."/>
            <person name="Magdelenat G."/>
            <person name="Matthews L."/>
            <person name="McCorrison J."/>
            <person name="Monaghan E.L."/>
            <person name="Mun J.H."/>
            <person name="Najar F.Z."/>
            <person name="Nicholson C."/>
            <person name="Noirot C."/>
            <person name="O'Bleness M."/>
            <person name="Paule C.R."/>
            <person name="Poulain J."/>
            <person name="Prion F."/>
            <person name="Qin B."/>
            <person name="Qu C."/>
            <person name="Retzel E.F."/>
            <person name="Riddle C."/>
            <person name="Sallet E."/>
            <person name="Samain S."/>
            <person name="Samson N."/>
            <person name="Sanders I."/>
            <person name="Saurat O."/>
            <person name="Scarpelli C."/>
            <person name="Schiex T."/>
            <person name="Segurens B."/>
            <person name="Severin A.J."/>
            <person name="Sherrier D.J."/>
            <person name="Shi R."/>
            <person name="Sims S."/>
            <person name="Singer S.R."/>
            <person name="Sinharoy S."/>
            <person name="Sterck L."/>
            <person name="Viollet A."/>
            <person name="Wang B.B."/>
            <person name="Wang K."/>
            <person name="Wang M."/>
            <person name="Wang X."/>
            <person name="Warfsmann J."/>
            <person name="Weissenbach J."/>
            <person name="White D.D."/>
            <person name="White J.D."/>
            <person name="Wiley G.B."/>
            <person name="Wincker P."/>
            <person name="Xing Y."/>
            <person name="Yang L."/>
            <person name="Yao Z."/>
            <person name="Ying F."/>
            <person name="Zhai J."/>
            <person name="Zhou L."/>
            <person name="Zuber A."/>
            <person name="Denarie J."/>
            <person name="Dixon R.A."/>
            <person name="May G.D."/>
            <person name="Schwartz D.C."/>
            <person name="Rogers J."/>
            <person name="Quetier F."/>
            <person name="Town C.D."/>
            <person name="Roe B.A."/>
        </authorList>
    </citation>
    <scope>NUCLEOTIDE SEQUENCE [LARGE SCALE GENOMIC DNA]</scope>
    <source>
        <strain evidence="13">A17</strain>
        <strain evidence="14 15">cv. Jemalong A17</strain>
    </source>
</reference>
<dbReference type="AlphaFoldDB" id="A0A072U1Y4"/>
<evidence type="ECO:0000256" key="1">
    <source>
        <dbReference type="ARBA" id="ARBA00000900"/>
    </source>
</evidence>
<dbReference type="PANTHER" id="PTHR47568:SF2">
    <property type="entry name" value="E3 UBIQUITIN-PROTEIN LIGASE SP1-RELATED"/>
    <property type="match status" value="1"/>
</dbReference>
<comment type="subcellular location">
    <subcellularLocation>
        <location evidence="2">Membrane</location>
        <topology evidence="2">Multi-pass membrane protein</topology>
    </subcellularLocation>
</comment>
<comment type="catalytic activity">
    <reaction evidence="1">
        <text>S-ubiquitinyl-[E2 ubiquitin-conjugating enzyme]-L-cysteine + [acceptor protein]-L-lysine = [E2 ubiquitin-conjugating enzyme]-L-cysteine + N(6)-ubiquitinyl-[acceptor protein]-L-lysine.</text>
        <dbReference type="EC" id="2.3.2.27"/>
    </reaction>
</comment>
<dbReference type="Pfam" id="PF12483">
    <property type="entry name" value="GIDE"/>
    <property type="match status" value="1"/>
</dbReference>
<organism evidence="13 15">
    <name type="scientific">Medicago truncatula</name>
    <name type="common">Barrel medic</name>
    <name type="synonym">Medicago tribuloides</name>
    <dbReference type="NCBI Taxonomy" id="3880"/>
    <lineage>
        <taxon>Eukaryota</taxon>
        <taxon>Viridiplantae</taxon>
        <taxon>Streptophyta</taxon>
        <taxon>Embryophyta</taxon>
        <taxon>Tracheophyta</taxon>
        <taxon>Spermatophyta</taxon>
        <taxon>Magnoliopsida</taxon>
        <taxon>eudicotyledons</taxon>
        <taxon>Gunneridae</taxon>
        <taxon>Pentapetalae</taxon>
        <taxon>rosids</taxon>
        <taxon>fabids</taxon>
        <taxon>Fabales</taxon>
        <taxon>Fabaceae</taxon>
        <taxon>Papilionoideae</taxon>
        <taxon>50 kb inversion clade</taxon>
        <taxon>NPAAA clade</taxon>
        <taxon>Hologalegina</taxon>
        <taxon>IRL clade</taxon>
        <taxon>Trifolieae</taxon>
        <taxon>Medicago</taxon>
    </lineage>
</organism>
<reference evidence="14" key="3">
    <citation type="submission" date="2015-04" db="UniProtKB">
        <authorList>
            <consortium name="EnsemblPlants"/>
        </authorList>
    </citation>
    <scope>IDENTIFICATION</scope>
    <source>
        <strain evidence="14">cv. Jemalong A17</strain>
    </source>
</reference>
<evidence type="ECO:0000256" key="7">
    <source>
        <dbReference type="ARBA" id="ARBA00022771"/>
    </source>
</evidence>
<dbReference type="EnsemblPlants" id="KEH23707">
    <property type="protein sequence ID" value="KEH23707"/>
    <property type="gene ID" value="MTR_7g094290"/>
</dbReference>
<keyword evidence="6" id="KW-0479">Metal-binding</keyword>
<dbReference type="GO" id="GO:1904215">
    <property type="term" value="P:regulation of protein import into chloroplast stroma"/>
    <property type="evidence" value="ECO:0000318"/>
    <property type="project" value="GO_Central"/>
</dbReference>
<sequence length="305" mass="33752">MIPWDGIGCYFSGIALYCLGITICKDAEILKSVTRVNQLKELEQLLDTQNSALVVAISGKVASESTIECELSGLKGVIVEEAVEQHFLKHKHNDSWIKDSALTSFTSKEIPWYLEDSTDRVDVVGAQSAKDFVLPVKHEVFKPSNPRLISKALHYIRGLKELGFNRTERTLPIGTTVTVVGEVTKDDAGAIRIQQPRTGPFYVSPKTIDQLIIANNGNLLRWFKHASIGLAIVGSCLIANRTIQYILLRWRQCKLLKRVLDAAAKKSKQGIEGEIDDNFLAGGQGDLPDLCVICLDEKYNAAFLP</sequence>
<dbReference type="HOGENOM" id="CLU_050604_2_0_1"/>
<dbReference type="InterPro" id="IPR022170">
    <property type="entry name" value="MUL1-like"/>
</dbReference>
<evidence type="ECO:0000256" key="11">
    <source>
        <dbReference type="ARBA" id="ARBA00023136"/>
    </source>
</evidence>
<dbReference type="GO" id="GO:0061630">
    <property type="term" value="F:ubiquitin protein ligase activity"/>
    <property type="evidence" value="ECO:0007669"/>
    <property type="project" value="UniProtKB-EC"/>
</dbReference>
<evidence type="ECO:0000256" key="8">
    <source>
        <dbReference type="ARBA" id="ARBA00022786"/>
    </source>
</evidence>
<dbReference type="GO" id="GO:0009941">
    <property type="term" value="C:chloroplast envelope"/>
    <property type="evidence" value="ECO:0000318"/>
    <property type="project" value="GO_Central"/>
</dbReference>
<dbReference type="GO" id="GO:0004842">
    <property type="term" value="F:ubiquitin-protein transferase activity"/>
    <property type="evidence" value="ECO:0000318"/>
    <property type="project" value="GO_Central"/>
</dbReference>
<keyword evidence="10" id="KW-1133">Transmembrane helix</keyword>
<name>A0A072U1Y4_MEDTR</name>
<evidence type="ECO:0000256" key="2">
    <source>
        <dbReference type="ARBA" id="ARBA00004141"/>
    </source>
</evidence>
<keyword evidence="15" id="KW-1185">Reference proteome</keyword>
<evidence type="ECO:0000313" key="15">
    <source>
        <dbReference type="Proteomes" id="UP000002051"/>
    </source>
</evidence>
<dbReference type="InterPro" id="IPR044231">
    <property type="entry name" value="SP1/SPL1"/>
</dbReference>
<evidence type="ECO:0000256" key="6">
    <source>
        <dbReference type="ARBA" id="ARBA00022723"/>
    </source>
</evidence>
<evidence type="ECO:0000259" key="12">
    <source>
        <dbReference type="Pfam" id="PF12483"/>
    </source>
</evidence>
<dbReference type="GO" id="GO:0016567">
    <property type="term" value="P:protein ubiquitination"/>
    <property type="evidence" value="ECO:0007669"/>
    <property type="project" value="InterPro"/>
</dbReference>
<keyword evidence="7" id="KW-0863">Zinc-finger</keyword>
<dbReference type="PANTHER" id="PTHR47568">
    <property type="match status" value="1"/>
</dbReference>
<dbReference type="EMBL" id="CM001223">
    <property type="protein sequence ID" value="KEH23707.1"/>
    <property type="molecule type" value="Genomic_DNA"/>
</dbReference>
<dbReference type="GO" id="GO:0016020">
    <property type="term" value="C:membrane"/>
    <property type="evidence" value="ECO:0007669"/>
    <property type="project" value="UniProtKB-SubCell"/>
</dbReference>
<evidence type="ECO:0000313" key="13">
    <source>
        <dbReference type="EMBL" id="KEH23707.1"/>
    </source>
</evidence>
<keyword evidence="5" id="KW-0812">Transmembrane</keyword>
<feature type="domain" description="E3 Ubiquitin ligase MUL1-like" evidence="12">
    <location>
        <begin position="85"/>
        <end position="236"/>
    </location>
</feature>
<evidence type="ECO:0000256" key="3">
    <source>
        <dbReference type="ARBA" id="ARBA00012483"/>
    </source>
</evidence>
<proteinExistence type="predicted"/>
<evidence type="ECO:0000256" key="10">
    <source>
        <dbReference type="ARBA" id="ARBA00022989"/>
    </source>
</evidence>